<reference evidence="2 3" key="1">
    <citation type="journal article" date="2009" name="Curr. Microbiol.">
        <title>Molecular cloning and expression of a novel cholinephosphotransferase involved in glycoglycerophospholipid biosynthesis of Mycoplasma fermentans.</title>
        <authorList>
            <person name="Ishida N."/>
            <person name="Irikura D."/>
            <person name="Matsuda K."/>
            <person name="Sato S."/>
            <person name="Asano K."/>
        </authorList>
    </citation>
    <scope>NUCLEOTIDE SEQUENCE [LARGE SCALE GENOMIC DNA]</scope>
    <source>
        <strain evidence="3">ATCC 19989 / NBRC 14854 / NCTC 10117 / PG18</strain>
    </source>
</reference>
<accession>C4XF33</accession>
<dbReference type="KEGG" id="mfp:MBIO_0490"/>
<dbReference type="AlphaFoldDB" id="C4XF33"/>
<keyword evidence="1" id="KW-1133">Transmembrane helix</keyword>
<organism evidence="2 3">
    <name type="scientific">Mycoplasmopsis fermentans (strain ATCC 19989 / NBRC 14854 / NCTC 10117 / PG18)</name>
    <name type="common">Mycoplasma fermentans</name>
    <dbReference type="NCBI Taxonomy" id="496833"/>
    <lineage>
        <taxon>Bacteria</taxon>
        <taxon>Bacillati</taxon>
        <taxon>Mycoplasmatota</taxon>
        <taxon>Mycoplasmoidales</taxon>
        <taxon>Metamycoplasmataceae</taxon>
        <taxon>Mycoplasmopsis</taxon>
    </lineage>
</organism>
<dbReference type="Proteomes" id="UP000006810">
    <property type="component" value="Chromosome"/>
</dbReference>
<dbReference type="HOGENOM" id="CLU_1711201_0_0_14"/>
<evidence type="ECO:0000313" key="3">
    <source>
        <dbReference type="Proteomes" id="UP000006810"/>
    </source>
</evidence>
<sequence length="172" mass="20733">MYYILKNKERKIKMLISRETLKNCSDKDLNDLWALVSDMSDLPLSYDINKLMSCVNSSKHGCSHLMTHIQFIEFWYKEIRRKIKYYLTWISNMMELFKSNFLLYFIVREMKIRLKNIKLCVKSYKANEWKFDNLRTPVQVQVFEDYLNMVYTAIDGKVLNNGKIQAHPFIIF</sequence>
<dbReference type="PATRIC" id="fig|496833.3.peg.75"/>
<name>C4XF33_MYCFP</name>
<keyword evidence="1" id="KW-0472">Membrane</keyword>
<proteinExistence type="predicted"/>
<dbReference type="EMBL" id="AP009608">
    <property type="protein sequence ID" value="BAH69755.1"/>
    <property type="molecule type" value="Genomic_DNA"/>
</dbReference>
<evidence type="ECO:0000313" key="2">
    <source>
        <dbReference type="EMBL" id="BAH69755.1"/>
    </source>
</evidence>
<evidence type="ECO:0000256" key="1">
    <source>
        <dbReference type="SAM" id="Phobius"/>
    </source>
</evidence>
<protein>
    <submittedName>
        <fullName evidence="2">Uncharacterized protein</fullName>
    </submittedName>
</protein>
<keyword evidence="1" id="KW-0812">Transmembrane</keyword>
<gene>
    <name evidence="2" type="ordered locus">MBIO_0490</name>
</gene>
<feature type="transmembrane region" description="Helical" evidence="1">
    <location>
        <begin position="86"/>
        <end position="107"/>
    </location>
</feature>
<keyword evidence="3" id="KW-1185">Reference proteome</keyword>